<dbReference type="AlphaFoldDB" id="A0A0A9BB20"/>
<name>A0A0A9BB20_ARUDO</name>
<accession>A0A0A9BB20</accession>
<evidence type="ECO:0000313" key="1">
    <source>
        <dbReference type="EMBL" id="JAD60526.1"/>
    </source>
</evidence>
<protein>
    <submittedName>
        <fullName evidence="1">Uncharacterized protein</fullName>
    </submittedName>
</protein>
<reference evidence="1" key="1">
    <citation type="submission" date="2014-09" db="EMBL/GenBank/DDBJ databases">
        <authorList>
            <person name="Magalhaes I.L.F."/>
            <person name="Oliveira U."/>
            <person name="Santos F.R."/>
            <person name="Vidigal T.H.D.A."/>
            <person name="Brescovit A.D."/>
            <person name="Santos A.J."/>
        </authorList>
    </citation>
    <scope>NUCLEOTIDE SEQUENCE</scope>
    <source>
        <tissue evidence="1">Shoot tissue taken approximately 20 cm above the soil surface</tissue>
    </source>
</reference>
<sequence>MSFLNLPCSSPLLILYLQQFQH</sequence>
<dbReference type="EMBL" id="GBRH01237369">
    <property type="protein sequence ID" value="JAD60526.1"/>
    <property type="molecule type" value="Transcribed_RNA"/>
</dbReference>
<organism evidence="1">
    <name type="scientific">Arundo donax</name>
    <name type="common">Giant reed</name>
    <name type="synonym">Donax arundinaceus</name>
    <dbReference type="NCBI Taxonomy" id="35708"/>
    <lineage>
        <taxon>Eukaryota</taxon>
        <taxon>Viridiplantae</taxon>
        <taxon>Streptophyta</taxon>
        <taxon>Embryophyta</taxon>
        <taxon>Tracheophyta</taxon>
        <taxon>Spermatophyta</taxon>
        <taxon>Magnoliopsida</taxon>
        <taxon>Liliopsida</taxon>
        <taxon>Poales</taxon>
        <taxon>Poaceae</taxon>
        <taxon>PACMAD clade</taxon>
        <taxon>Arundinoideae</taxon>
        <taxon>Arundineae</taxon>
        <taxon>Arundo</taxon>
    </lineage>
</organism>
<reference evidence="1" key="2">
    <citation type="journal article" date="2015" name="Data Brief">
        <title>Shoot transcriptome of the giant reed, Arundo donax.</title>
        <authorList>
            <person name="Barrero R.A."/>
            <person name="Guerrero F.D."/>
            <person name="Moolhuijzen P."/>
            <person name="Goolsby J.A."/>
            <person name="Tidwell J."/>
            <person name="Bellgard S.E."/>
            <person name="Bellgard M.I."/>
        </authorList>
    </citation>
    <scope>NUCLEOTIDE SEQUENCE</scope>
    <source>
        <tissue evidence="1">Shoot tissue taken approximately 20 cm above the soil surface</tissue>
    </source>
</reference>
<proteinExistence type="predicted"/>